<organism evidence="1">
    <name type="scientific">Phage sp. ctGns7</name>
    <dbReference type="NCBI Taxonomy" id="2828003"/>
    <lineage>
        <taxon>Viruses</taxon>
    </lineage>
</organism>
<sequence>MVIIAELVKDINCFIDKAECYIDEAIEWKDEYAEISEEYFKIYEGCMANVDSLHTFVVNLIKEKKDNEITDKTTLDVMTNVWKFTHSEILNRIDHIQYKVDKYKAM</sequence>
<dbReference type="EMBL" id="BK032555">
    <property type="protein sequence ID" value="DAF47468.1"/>
    <property type="molecule type" value="Genomic_DNA"/>
</dbReference>
<reference evidence="1" key="1">
    <citation type="journal article" date="2021" name="Proc. Natl. Acad. Sci. U.S.A.">
        <title>A Catalog of Tens of Thousands of Viruses from Human Metagenomes Reveals Hidden Associations with Chronic Diseases.</title>
        <authorList>
            <person name="Tisza M.J."/>
            <person name="Buck C.B."/>
        </authorList>
    </citation>
    <scope>NUCLEOTIDE SEQUENCE</scope>
    <source>
        <strain evidence="1">CtGns7</strain>
    </source>
</reference>
<proteinExistence type="predicted"/>
<accession>A0A8S5S8U8</accession>
<evidence type="ECO:0000313" key="1">
    <source>
        <dbReference type="EMBL" id="DAF47468.1"/>
    </source>
</evidence>
<name>A0A8S5S8U8_9VIRU</name>
<protein>
    <submittedName>
        <fullName evidence="1">Uncharacterized protein</fullName>
    </submittedName>
</protein>